<organism evidence="3 4">
    <name type="scientific">Aspergillus oryzae</name>
    <name type="common">Yellow koji mold</name>
    <dbReference type="NCBI Taxonomy" id="5062"/>
    <lineage>
        <taxon>Eukaryota</taxon>
        <taxon>Fungi</taxon>
        <taxon>Dikarya</taxon>
        <taxon>Ascomycota</taxon>
        <taxon>Pezizomycotina</taxon>
        <taxon>Eurotiomycetes</taxon>
        <taxon>Eurotiomycetidae</taxon>
        <taxon>Eurotiales</taxon>
        <taxon>Aspergillaceae</taxon>
        <taxon>Aspergillus</taxon>
        <taxon>Aspergillus subgen. Circumdati</taxon>
    </lineage>
</organism>
<evidence type="ECO:0000259" key="2">
    <source>
        <dbReference type="Pfam" id="PF22803"/>
    </source>
</evidence>
<evidence type="ECO:0000256" key="1">
    <source>
        <dbReference type="SAM" id="SignalP"/>
    </source>
</evidence>
<dbReference type="AlphaFoldDB" id="A0A1S9DUV3"/>
<gene>
    <name evidence="3" type="ORF">OAory_01006040</name>
</gene>
<proteinExistence type="predicted"/>
<dbReference type="VEuPathDB" id="FungiDB:AO090005000924"/>
<feature type="signal peptide" evidence="1">
    <location>
        <begin position="1"/>
        <end position="21"/>
    </location>
</feature>
<keyword evidence="1" id="KW-0732">Signal</keyword>
<dbReference type="Proteomes" id="UP000190312">
    <property type="component" value="Unassembled WGS sequence"/>
</dbReference>
<dbReference type="OrthoDB" id="4414337at2759"/>
<protein>
    <recommendedName>
        <fullName evidence="2">Glycan binding protein Y3-like domain-containing protein</fullName>
    </recommendedName>
</protein>
<dbReference type="EMBL" id="MKZY01000002">
    <property type="protein sequence ID" value="OOO12855.1"/>
    <property type="molecule type" value="Genomic_DNA"/>
</dbReference>
<name>A0A1S9DUV3_ASPOZ</name>
<reference evidence="3 4" key="1">
    <citation type="submission" date="2016-10" db="EMBL/GenBank/DDBJ databases">
        <title>Genome sequencing of Aspergillus oryzae BCC7051.</title>
        <authorList>
            <person name="Thammarongtham C."/>
            <person name="Vorapreeda T."/>
            <person name="Nookaew I."/>
            <person name="Srisuk T."/>
            <person name="Land M."/>
            <person name="Jeennor S."/>
            <person name="Laoteng K."/>
        </authorList>
    </citation>
    <scope>NUCLEOTIDE SEQUENCE [LARGE SCALE GENOMIC DNA]</scope>
    <source>
        <strain evidence="3 4">BCC7051</strain>
    </source>
</reference>
<dbReference type="InterPro" id="IPR054443">
    <property type="entry name" value="Y3-like_dom"/>
</dbReference>
<evidence type="ECO:0000313" key="3">
    <source>
        <dbReference type="EMBL" id="OOO12855.1"/>
    </source>
</evidence>
<comment type="caution">
    <text evidence="3">The sequence shown here is derived from an EMBL/GenBank/DDBJ whole genome shotgun (WGS) entry which is preliminary data.</text>
</comment>
<evidence type="ECO:0000313" key="4">
    <source>
        <dbReference type="Proteomes" id="UP000190312"/>
    </source>
</evidence>
<sequence>MHFQALPILAAMLALPALIMGEPDCPYGGYWTWSHEEARSAAAHGIDKWCNNIAPSTFKGGQEVTQCLEVDYDPKNVNLWMKNDNSGDKVLSIDQCKKLLKKIVDSCPAGGSDRTLDGWAPQAKPGGACWV</sequence>
<feature type="domain" description="Glycan binding protein Y3-like" evidence="2">
    <location>
        <begin position="46"/>
        <end position="115"/>
    </location>
</feature>
<feature type="chain" id="PRO_5010537989" description="Glycan binding protein Y3-like domain-containing protein" evidence="1">
    <location>
        <begin position="22"/>
        <end position="131"/>
    </location>
</feature>
<dbReference type="Pfam" id="PF22803">
    <property type="entry name" value="GBD_Y3"/>
    <property type="match status" value="1"/>
</dbReference>
<accession>A0A1S9DUV3</accession>